<sequence>MGEAGRGRWNLDLGDVVPELSLLERAEETAEVALPRFDEGSTEGGSVMVRGLPVRRVGGRLVTTVFDLLLAQYGVARLVRGHVRAVHPRMAGDDHLGPGGAGGPHRPGVRPRRRAVRDRAGCRHQPLVPLRHHLPRLPGPDDDDRLSGCQRRRLGALPQERTAALEPDLGIVLEVDRAILLALAGGAA</sequence>
<evidence type="ECO:0000256" key="1">
    <source>
        <dbReference type="SAM" id="MobiDB-lite"/>
    </source>
</evidence>
<evidence type="ECO:0000313" key="3">
    <source>
        <dbReference type="Proteomes" id="UP000629287"/>
    </source>
</evidence>
<accession>A0A8I0TNY4</accession>
<name>A0A8I0TNY4_9ACTN</name>
<organism evidence="2 3">
    <name type="scientific">Streptomyces stelliscabiei</name>
    <dbReference type="NCBI Taxonomy" id="146820"/>
    <lineage>
        <taxon>Bacteria</taxon>
        <taxon>Bacillati</taxon>
        <taxon>Actinomycetota</taxon>
        <taxon>Actinomycetes</taxon>
        <taxon>Kitasatosporales</taxon>
        <taxon>Streptomycetaceae</taxon>
        <taxon>Streptomyces</taxon>
    </lineage>
</organism>
<dbReference type="Proteomes" id="UP000629287">
    <property type="component" value="Unassembled WGS sequence"/>
</dbReference>
<dbReference type="EMBL" id="JADBGF010000001">
    <property type="protein sequence ID" value="MBE1594276.1"/>
    <property type="molecule type" value="Genomic_DNA"/>
</dbReference>
<evidence type="ECO:0000313" key="2">
    <source>
        <dbReference type="EMBL" id="MBE1594276.1"/>
    </source>
</evidence>
<gene>
    <name evidence="2" type="ORF">H4687_000405</name>
</gene>
<protein>
    <submittedName>
        <fullName evidence="2">Uncharacterized protein</fullName>
    </submittedName>
</protein>
<dbReference type="SUPFAM" id="SSF53706">
    <property type="entry name" value="Formate dehydrogenase/DMSO reductase, domains 1-3"/>
    <property type="match status" value="1"/>
</dbReference>
<keyword evidence="3" id="KW-1185">Reference proteome</keyword>
<dbReference type="Gene3D" id="3.40.50.12440">
    <property type="match status" value="1"/>
</dbReference>
<proteinExistence type="predicted"/>
<reference evidence="2 3" key="1">
    <citation type="submission" date="2020-10" db="EMBL/GenBank/DDBJ databases">
        <title>Sequencing the genomes of 1000 actinobacteria strains.</title>
        <authorList>
            <person name="Klenk H.-P."/>
        </authorList>
    </citation>
    <scope>NUCLEOTIDE SEQUENCE [LARGE SCALE GENOMIC DNA]</scope>
    <source>
        <strain evidence="2 3">DSM 41803</strain>
    </source>
</reference>
<comment type="caution">
    <text evidence="2">The sequence shown here is derived from an EMBL/GenBank/DDBJ whole genome shotgun (WGS) entry which is preliminary data.</text>
</comment>
<dbReference type="AlphaFoldDB" id="A0A8I0TNY4"/>
<feature type="region of interest" description="Disordered" evidence="1">
    <location>
        <begin position="90"/>
        <end position="111"/>
    </location>
</feature>